<sequence>VWKQKKVWVGFVKCCQQTMPQSLQVRLELPAEQLADVFKISPEVRLPLLRHVQSFTDHQRDHLNKDIVKVLEKEPVKVEPHPEKLVVVMATEGAADVKLPGVVAVSAADVVLVKQEAKVRSLSSRVFPCDEIPRMHPFERHESAYPP</sequence>
<accession>A0ABM1F4I8</accession>
<dbReference type="InterPro" id="IPR021850">
    <property type="entry name" value="Symplekin/Pta1"/>
</dbReference>
<dbReference type="PANTHER" id="PTHR15245">
    <property type="entry name" value="SYMPLEKIN-RELATED"/>
    <property type="match status" value="1"/>
</dbReference>
<proteinExistence type="predicted"/>
<feature type="domain" description="Symplekin C-terminal" evidence="1">
    <location>
        <begin position="1"/>
        <end position="39"/>
    </location>
</feature>
<dbReference type="GeneID" id="106819225"/>
<reference evidence="3" key="1">
    <citation type="submission" date="2025-08" db="UniProtKB">
        <authorList>
            <consortium name="RefSeq"/>
        </authorList>
    </citation>
    <scope>IDENTIFICATION</scope>
</reference>
<dbReference type="Pfam" id="PF12295">
    <property type="entry name" value="Symplekin_C"/>
    <property type="match status" value="1"/>
</dbReference>
<dbReference type="PANTHER" id="PTHR15245:SF20">
    <property type="entry name" value="SYMPLEKIN"/>
    <property type="match status" value="1"/>
</dbReference>
<gene>
    <name evidence="3" type="primary">LOC106819225</name>
</gene>
<protein>
    <submittedName>
        <fullName evidence="3">Symplekin-like</fullName>
    </submittedName>
</protein>
<evidence type="ECO:0000259" key="1">
    <source>
        <dbReference type="Pfam" id="PF12295"/>
    </source>
</evidence>
<feature type="non-terminal residue" evidence="3">
    <location>
        <position position="1"/>
    </location>
</feature>
<keyword evidence="2" id="KW-1185">Reference proteome</keyword>
<evidence type="ECO:0000313" key="2">
    <source>
        <dbReference type="Proteomes" id="UP000695022"/>
    </source>
</evidence>
<dbReference type="InterPro" id="IPR022075">
    <property type="entry name" value="Symplekin_C"/>
</dbReference>
<name>A0ABM1F4I8_PRICU</name>
<evidence type="ECO:0000313" key="3">
    <source>
        <dbReference type="RefSeq" id="XP_014679359.1"/>
    </source>
</evidence>
<dbReference type="Proteomes" id="UP000695022">
    <property type="component" value="Unplaced"/>
</dbReference>
<organism evidence="2 3">
    <name type="scientific">Priapulus caudatus</name>
    <name type="common">Priapulid worm</name>
    <dbReference type="NCBI Taxonomy" id="37621"/>
    <lineage>
        <taxon>Eukaryota</taxon>
        <taxon>Metazoa</taxon>
        <taxon>Ecdysozoa</taxon>
        <taxon>Scalidophora</taxon>
        <taxon>Priapulida</taxon>
        <taxon>Priapulimorpha</taxon>
        <taxon>Priapulimorphida</taxon>
        <taxon>Priapulidae</taxon>
        <taxon>Priapulus</taxon>
    </lineage>
</organism>
<dbReference type="RefSeq" id="XP_014679359.1">
    <property type="nucleotide sequence ID" value="XM_014823873.1"/>
</dbReference>